<dbReference type="Pfam" id="PF01551">
    <property type="entry name" value="Peptidase_M23"/>
    <property type="match status" value="1"/>
</dbReference>
<reference evidence="4 5" key="1">
    <citation type="submission" date="2020-02" db="EMBL/GenBank/DDBJ databases">
        <authorList>
            <person name="Zheng R.K."/>
            <person name="Sun C.M."/>
        </authorList>
    </citation>
    <scope>NUCLEOTIDE SEQUENCE [LARGE SCALE GENOMIC DNA]</scope>
    <source>
        <strain evidence="5">zrk23</strain>
    </source>
</reference>
<evidence type="ECO:0000256" key="1">
    <source>
        <dbReference type="ARBA" id="ARBA00022729"/>
    </source>
</evidence>
<evidence type="ECO:0000256" key="2">
    <source>
        <dbReference type="SAM" id="Phobius"/>
    </source>
</evidence>
<keyword evidence="5" id="KW-1185">Reference proteome</keyword>
<keyword evidence="1" id="KW-0732">Signal</keyword>
<dbReference type="PANTHER" id="PTHR21666">
    <property type="entry name" value="PEPTIDASE-RELATED"/>
    <property type="match status" value="1"/>
</dbReference>
<dbReference type="SUPFAM" id="SSF51261">
    <property type="entry name" value="Duplicated hybrid motif"/>
    <property type="match status" value="1"/>
</dbReference>
<proteinExistence type="predicted"/>
<evidence type="ECO:0000313" key="4">
    <source>
        <dbReference type="EMBL" id="QIG79833.1"/>
    </source>
</evidence>
<dbReference type="EMBL" id="CP049109">
    <property type="protein sequence ID" value="QIG79833.1"/>
    <property type="molecule type" value="Genomic_DNA"/>
</dbReference>
<dbReference type="Gene3D" id="2.70.70.10">
    <property type="entry name" value="Glucose Permease (Domain IIA)"/>
    <property type="match status" value="1"/>
</dbReference>
<accession>A0A6G6Y5G3</accession>
<feature type="domain" description="M23ase beta-sheet core" evidence="3">
    <location>
        <begin position="268"/>
        <end position="362"/>
    </location>
</feature>
<organism evidence="4 5">
    <name type="scientific">Stakelama tenebrarum</name>
    <dbReference type="NCBI Taxonomy" id="2711215"/>
    <lineage>
        <taxon>Bacteria</taxon>
        <taxon>Pseudomonadati</taxon>
        <taxon>Pseudomonadota</taxon>
        <taxon>Alphaproteobacteria</taxon>
        <taxon>Sphingomonadales</taxon>
        <taxon>Sphingomonadaceae</taxon>
        <taxon>Stakelama</taxon>
    </lineage>
</organism>
<dbReference type="InterPro" id="IPR011055">
    <property type="entry name" value="Dup_hybrid_motif"/>
</dbReference>
<dbReference type="PANTHER" id="PTHR21666:SF289">
    <property type="entry name" value="L-ALA--D-GLU ENDOPEPTIDASE"/>
    <property type="match status" value="1"/>
</dbReference>
<dbReference type="CDD" id="cd12797">
    <property type="entry name" value="M23_peptidase"/>
    <property type="match status" value="1"/>
</dbReference>
<dbReference type="Proteomes" id="UP000501568">
    <property type="component" value="Chromosome"/>
</dbReference>
<feature type="transmembrane region" description="Helical" evidence="2">
    <location>
        <begin position="44"/>
        <end position="62"/>
    </location>
</feature>
<dbReference type="AlphaFoldDB" id="A0A6G6Y5G3"/>
<keyword evidence="2" id="KW-1133">Transmembrane helix</keyword>
<dbReference type="GO" id="GO:0004222">
    <property type="term" value="F:metalloendopeptidase activity"/>
    <property type="evidence" value="ECO:0007669"/>
    <property type="project" value="TreeGrafter"/>
</dbReference>
<protein>
    <submittedName>
        <fullName evidence="4">M23 family metallopeptidase</fullName>
    </submittedName>
</protein>
<dbReference type="KEGG" id="spzr:G5C33_08595"/>
<dbReference type="FunFam" id="2.70.70.10:FF:000006">
    <property type="entry name" value="M23 family peptidase"/>
    <property type="match status" value="1"/>
</dbReference>
<sequence>MANASKQHNAGLFKRFRALFMTRDLILHDGRDLRRFSIAGRTQAFLACVATLTVAFSAYGVSQATADAIAVSGISAARSPEEQMADMRQQVMRMQADIAAAKEAARIHAARVEARQRLISAVLSGKGDADELSRPLPDAPETSAMTDEVLAPLRRIETRQRAFAQRAIAAGEARFEQTANHLRRLGLNPDRFVDVEAMGGPYEPATDDPEGTEADADAQFRSLFMTWKKLDTLEQTVISVPSLRPVDHVRLTSGYGVRSDPFRGTRAMHAGIDIPGPVGTKVYATADGIISRAGRAGGYGNLVEINHGRGIETRYGHLSQILVKDNQQVHRGDLIGLMGSTGRSTGSHLHYEVRVDGRAVNPVPFLHTGEYLTDLQARGRENAVGGPAEAE</sequence>
<keyword evidence="2" id="KW-0472">Membrane</keyword>
<dbReference type="InterPro" id="IPR016047">
    <property type="entry name" value="M23ase_b-sheet_dom"/>
</dbReference>
<evidence type="ECO:0000259" key="3">
    <source>
        <dbReference type="Pfam" id="PF01551"/>
    </source>
</evidence>
<name>A0A6G6Y5G3_9SPHN</name>
<dbReference type="InterPro" id="IPR050570">
    <property type="entry name" value="Cell_wall_metabolism_enzyme"/>
</dbReference>
<keyword evidence="2" id="KW-0812">Transmembrane</keyword>
<gene>
    <name evidence="4" type="ORF">G5C33_08595</name>
</gene>
<evidence type="ECO:0000313" key="5">
    <source>
        <dbReference type="Proteomes" id="UP000501568"/>
    </source>
</evidence>